<feature type="signal peptide" evidence="1">
    <location>
        <begin position="1"/>
        <end position="24"/>
    </location>
</feature>
<feature type="chain" id="PRO_5002303222" evidence="1">
    <location>
        <begin position="25"/>
        <end position="217"/>
    </location>
</feature>
<proteinExistence type="predicted"/>
<dbReference type="EMBL" id="CENE01000002">
    <property type="protein sequence ID" value="CEQ39316.1"/>
    <property type="molecule type" value="Genomic_DNA"/>
</dbReference>
<dbReference type="OrthoDB" id="2525203at2759"/>
<gene>
    <name evidence="2" type="primary">SPOSA6832_00837</name>
</gene>
<accession>A0A0D6EHD3</accession>
<evidence type="ECO:0000313" key="2">
    <source>
        <dbReference type="EMBL" id="CEQ39316.1"/>
    </source>
</evidence>
<protein>
    <submittedName>
        <fullName evidence="2">SPOSA6832_00837-mRNA-1:cds</fullName>
    </submittedName>
</protein>
<name>A0A0D6EHD3_SPOSA</name>
<feature type="non-terminal residue" evidence="2">
    <location>
        <position position="1"/>
    </location>
</feature>
<organism evidence="2 3">
    <name type="scientific">Sporidiobolus salmonicolor</name>
    <name type="common">Yeast-like fungus</name>
    <name type="synonym">Sporobolomyces salmonicolor</name>
    <dbReference type="NCBI Taxonomy" id="5005"/>
    <lineage>
        <taxon>Eukaryota</taxon>
        <taxon>Fungi</taxon>
        <taxon>Dikarya</taxon>
        <taxon>Basidiomycota</taxon>
        <taxon>Pucciniomycotina</taxon>
        <taxon>Microbotryomycetes</taxon>
        <taxon>Sporidiobolales</taxon>
        <taxon>Sporidiobolaceae</taxon>
        <taxon>Sporobolomyces</taxon>
    </lineage>
</organism>
<dbReference type="AlphaFoldDB" id="A0A0D6EHD3"/>
<dbReference type="Proteomes" id="UP000243876">
    <property type="component" value="Unassembled WGS sequence"/>
</dbReference>
<evidence type="ECO:0000313" key="3">
    <source>
        <dbReference type="Proteomes" id="UP000243876"/>
    </source>
</evidence>
<reference evidence="3" key="1">
    <citation type="submission" date="2015-02" db="EMBL/GenBank/DDBJ databases">
        <authorList>
            <person name="Gon?alves P."/>
        </authorList>
    </citation>
    <scope>NUCLEOTIDE SEQUENCE [LARGE SCALE GENOMIC DNA]</scope>
</reference>
<keyword evidence="1" id="KW-0732">Signal</keyword>
<evidence type="ECO:0000256" key="1">
    <source>
        <dbReference type="SAM" id="SignalP"/>
    </source>
</evidence>
<sequence>MAFFRGGGIFFALVALSLVLVVQAKPVNVGASVLVRRSSQPLLYSNEAIFDKDSAANSRKEAAAHIRRAKLRAAKKAKRAHAEVLSQELVKRAVSSIEDPEGLTKRGIERRALFARALKRVRCGQSARLHINVSRPSRQLVASTVTSTPGDNALQAPQLCDSSNGYTAGPSDNGIGTPSCSSGACRIVCPAGYSLRKAQSTTNPYYCYNGSSSLVSS</sequence>
<keyword evidence="3" id="KW-1185">Reference proteome</keyword>